<gene>
    <name evidence="1" type="primary">cfa_1</name>
    <name evidence="1" type="ORF">Enr8_19590</name>
</gene>
<sequence length="339" mass="39253">MGAAENGRLPDALIRFGVRSLLKQGMRQRGDRHDEHALENFIRAAQAAPIAVVPQKANEQHYEVPAAFFKKALGARLKYSCCYWTPQTRTLDEAEENALRITCEHAELVNGLDVLELGCGWGSLSLWMAEHYPQSRITSVSNSNSQREFIQAQAKERGLTNLTVITADMNEFATSGTFDRVVSVEMFEHMRNHRELMRRIDTWLRPGGKLFVHIFCQNEAPYLFQSEGERNWMGRYFFSGGMMPSVDLLPNCGSPLDLQSHWIWEGTHYAKTCRAWLRNQDAARRELRQVFEQTYGADEANRWHNRWRMFFIACEELFAYAGGQQWFVSHYLFQRCPQN</sequence>
<dbReference type="Proteomes" id="UP000318878">
    <property type="component" value="Unassembled WGS sequence"/>
</dbReference>
<evidence type="ECO:0000313" key="2">
    <source>
        <dbReference type="Proteomes" id="UP000318878"/>
    </source>
</evidence>
<dbReference type="InterPro" id="IPR029063">
    <property type="entry name" value="SAM-dependent_MTases_sf"/>
</dbReference>
<keyword evidence="1" id="KW-0489">Methyltransferase</keyword>
<dbReference type="PANTHER" id="PTHR43832:SF1">
    <property type="entry name" value="S-ADENOSYL-L-METHIONINE-DEPENDENT METHYLTRANSFERASES SUPERFAMILY PROTEIN"/>
    <property type="match status" value="1"/>
</dbReference>
<comment type="caution">
    <text evidence="1">The sequence shown here is derived from an EMBL/GenBank/DDBJ whole genome shotgun (WGS) entry which is preliminary data.</text>
</comment>
<reference evidence="1 2" key="1">
    <citation type="submission" date="2019-02" db="EMBL/GenBank/DDBJ databases">
        <title>Deep-cultivation of Planctomycetes and their phenomic and genomic characterization uncovers novel biology.</title>
        <authorList>
            <person name="Wiegand S."/>
            <person name="Jogler M."/>
            <person name="Boedeker C."/>
            <person name="Pinto D."/>
            <person name="Vollmers J."/>
            <person name="Rivas-Marin E."/>
            <person name="Kohn T."/>
            <person name="Peeters S.H."/>
            <person name="Heuer A."/>
            <person name="Rast P."/>
            <person name="Oberbeckmann S."/>
            <person name="Bunk B."/>
            <person name="Jeske O."/>
            <person name="Meyerdierks A."/>
            <person name="Storesund J.E."/>
            <person name="Kallscheuer N."/>
            <person name="Luecker S."/>
            <person name="Lage O.M."/>
            <person name="Pohl T."/>
            <person name="Merkel B.J."/>
            <person name="Hornburger P."/>
            <person name="Mueller R.-W."/>
            <person name="Bruemmer F."/>
            <person name="Labrenz M."/>
            <person name="Spormann A.M."/>
            <person name="Op Den Camp H."/>
            <person name="Overmann J."/>
            <person name="Amann R."/>
            <person name="Jetten M.S.M."/>
            <person name="Mascher T."/>
            <person name="Medema M.H."/>
            <person name="Devos D.P."/>
            <person name="Kaster A.-K."/>
            <person name="Ovreas L."/>
            <person name="Rohde M."/>
            <person name="Galperin M.Y."/>
            <person name="Jogler C."/>
        </authorList>
    </citation>
    <scope>NUCLEOTIDE SEQUENCE [LARGE SCALE GENOMIC DNA]</scope>
    <source>
        <strain evidence="1 2">Enr8</strain>
    </source>
</reference>
<dbReference type="EMBL" id="SJPF01000002">
    <property type="protein sequence ID" value="TWT34549.1"/>
    <property type="molecule type" value="Genomic_DNA"/>
</dbReference>
<dbReference type="EC" id="2.1.1.79" evidence="1"/>
<proteinExistence type="predicted"/>
<name>A0A5C5V9J9_9BACT</name>
<keyword evidence="1" id="KW-0808">Transferase</keyword>
<keyword evidence="2" id="KW-1185">Reference proteome</keyword>
<dbReference type="CDD" id="cd02440">
    <property type="entry name" value="AdoMet_MTases"/>
    <property type="match status" value="1"/>
</dbReference>
<dbReference type="GO" id="GO:0032259">
    <property type="term" value="P:methylation"/>
    <property type="evidence" value="ECO:0007669"/>
    <property type="project" value="UniProtKB-KW"/>
</dbReference>
<evidence type="ECO:0000313" key="1">
    <source>
        <dbReference type="EMBL" id="TWT34549.1"/>
    </source>
</evidence>
<dbReference type="SUPFAM" id="SSF53335">
    <property type="entry name" value="S-adenosyl-L-methionine-dependent methyltransferases"/>
    <property type="match status" value="1"/>
</dbReference>
<organism evidence="1 2">
    <name type="scientific">Blastopirellula retiformator</name>
    <dbReference type="NCBI Taxonomy" id="2527970"/>
    <lineage>
        <taxon>Bacteria</taxon>
        <taxon>Pseudomonadati</taxon>
        <taxon>Planctomycetota</taxon>
        <taxon>Planctomycetia</taxon>
        <taxon>Pirellulales</taxon>
        <taxon>Pirellulaceae</taxon>
        <taxon>Blastopirellula</taxon>
    </lineage>
</organism>
<protein>
    <submittedName>
        <fullName evidence="1">Cyclopropane-fatty-acyl-phospholipid synthase</fullName>
        <ecNumber evidence="1">2.1.1.79</ecNumber>
    </submittedName>
</protein>
<dbReference type="AlphaFoldDB" id="A0A5C5V9J9"/>
<dbReference type="PANTHER" id="PTHR43832">
    <property type="match status" value="1"/>
</dbReference>
<dbReference type="GO" id="GO:0008825">
    <property type="term" value="F:cyclopropane-fatty-acyl-phospholipid synthase activity"/>
    <property type="evidence" value="ECO:0007669"/>
    <property type="project" value="UniProtKB-EC"/>
</dbReference>
<dbReference type="FunFam" id="3.40.50.150:FF:000554">
    <property type="entry name" value="Cation-transporting ATPase"/>
    <property type="match status" value="1"/>
</dbReference>
<dbReference type="Gene3D" id="3.40.50.150">
    <property type="entry name" value="Vaccinia Virus protein VP39"/>
    <property type="match status" value="1"/>
</dbReference>
<accession>A0A5C5V9J9</accession>
<dbReference type="Pfam" id="PF02353">
    <property type="entry name" value="CMAS"/>
    <property type="match status" value="1"/>
</dbReference>